<dbReference type="PANTHER" id="PTHR30386">
    <property type="entry name" value="MEMBRANE FUSION SUBUNIT OF EMRAB-TOLC MULTIDRUG EFFLUX PUMP"/>
    <property type="match status" value="1"/>
</dbReference>
<dbReference type="AlphaFoldDB" id="A0A1D7QCA6"/>
<keyword evidence="3 5" id="KW-1133">Transmembrane helix</keyword>
<evidence type="ECO:0000256" key="3">
    <source>
        <dbReference type="ARBA" id="ARBA00022989"/>
    </source>
</evidence>
<gene>
    <name evidence="6" type="ORF">BFS30_03605</name>
</gene>
<sequence>METRKDILEDLQLRSEGVQEVLSESPAWMVRWGSLLFLAIICMLIGITYLIRYPEFIPAPIVITSHNPPEKLEARTDSKIEYVLINDHQQVNQGDLLMVLQSTADYKDVLQLKSLMNQVKDKDLSLFPLKPASKFNLGEVQEVYNTFAKSLQDEYLFNKLRPYAPENLAANQSIAEYKRRIVSFKHQKLQEIDKFELTKKNYERSVGLFKRNVISALELETEKMKFLQAQQSLENIDISLSQMEESVNNANKARTGAAINAEKDQVNYKTSSARLFEQLKKTIRDWEQRYLVISSTKGVASFQQFWASRQFVKTGDILLTIIPQDKKMIVGRMFVPAVNSGKIIKGEKVLIKLDNFRYQEFGMVTGKVQNISLSPDKNGNYYVEVILPKGLKTSYQRELPFDKELRGNAEIVTEDLRLIERVFNQLRSLLGHQN</sequence>
<reference evidence="6 7" key="1">
    <citation type="submission" date="2016-08" db="EMBL/GenBank/DDBJ databases">
        <authorList>
            <person name="Seilhamer J.J."/>
        </authorList>
    </citation>
    <scope>NUCLEOTIDE SEQUENCE [LARGE SCALE GENOMIC DNA]</scope>
    <source>
        <strain evidence="6 7">DX4</strain>
    </source>
</reference>
<dbReference type="PANTHER" id="PTHR30386:SF26">
    <property type="entry name" value="TRANSPORT PROTEIN COMB"/>
    <property type="match status" value="1"/>
</dbReference>
<dbReference type="PRINTS" id="PR01490">
    <property type="entry name" value="RTXTOXIND"/>
</dbReference>
<evidence type="ECO:0000313" key="7">
    <source>
        <dbReference type="Proteomes" id="UP000094313"/>
    </source>
</evidence>
<dbReference type="InterPro" id="IPR050739">
    <property type="entry name" value="MFP"/>
</dbReference>
<dbReference type="Proteomes" id="UP000094313">
    <property type="component" value="Chromosome"/>
</dbReference>
<keyword evidence="7" id="KW-1185">Reference proteome</keyword>
<name>A0A1D7QCA6_9SPHI</name>
<feature type="transmembrane region" description="Helical" evidence="5">
    <location>
        <begin position="32"/>
        <end position="51"/>
    </location>
</feature>
<evidence type="ECO:0000256" key="5">
    <source>
        <dbReference type="SAM" id="Phobius"/>
    </source>
</evidence>
<evidence type="ECO:0000256" key="1">
    <source>
        <dbReference type="ARBA" id="ARBA00004167"/>
    </source>
</evidence>
<dbReference type="OrthoDB" id="7057889at2"/>
<keyword evidence="4 5" id="KW-0472">Membrane</keyword>
<organism evidence="6 7">
    <name type="scientific">Pedobacter steynii</name>
    <dbReference type="NCBI Taxonomy" id="430522"/>
    <lineage>
        <taxon>Bacteria</taxon>
        <taxon>Pseudomonadati</taxon>
        <taxon>Bacteroidota</taxon>
        <taxon>Sphingobacteriia</taxon>
        <taxon>Sphingobacteriales</taxon>
        <taxon>Sphingobacteriaceae</taxon>
        <taxon>Pedobacter</taxon>
    </lineage>
</organism>
<dbReference type="RefSeq" id="WP_069378018.1">
    <property type="nucleotide sequence ID" value="NZ_CP017141.1"/>
</dbReference>
<accession>A0A1D7QCA6</accession>
<protein>
    <submittedName>
        <fullName evidence="6">Secretion protein HylD</fullName>
    </submittedName>
</protein>
<dbReference type="GO" id="GO:0016020">
    <property type="term" value="C:membrane"/>
    <property type="evidence" value="ECO:0007669"/>
    <property type="project" value="UniProtKB-SubCell"/>
</dbReference>
<evidence type="ECO:0000313" key="6">
    <source>
        <dbReference type="EMBL" id="AOM76322.1"/>
    </source>
</evidence>
<dbReference type="KEGG" id="psty:BFS30_03605"/>
<keyword evidence="2 5" id="KW-0812">Transmembrane</keyword>
<comment type="subcellular location">
    <subcellularLocation>
        <location evidence="1">Membrane</location>
        <topology evidence="1">Single-pass membrane protein</topology>
    </subcellularLocation>
</comment>
<dbReference type="EMBL" id="CP017141">
    <property type="protein sequence ID" value="AOM76322.1"/>
    <property type="molecule type" value="Genomic_DNA"/>
</dbReference>
<proteinExistence type="predicted"/>
<evidence type="ECO:0000256" key="4">
    <source>
        <dbReference type="ARBA" id="ARBA00023136"/>
    </source>
</evidence>
<evidence type="ECO:0000256" key="2">
    <source>
        <dbReference type="ARBA" id="ARBA00022692"/>
    </source>
</evidence>